<evidence type="ECO:0000256" key="6">
    <source>
        <dbReference type="ARBA" id="ARBA00022821"/>
    </source>
</evidence>
<dbReference type="GO" id="GO:0030598">
    <property type="term" value="F:rRNA N-glycosylase activity"/>
    <property type="evidence" value="ECO:0007669"/>
    <property type="project" value="UniProtKB-EC"/>
</dbReference>
<keyword evidence="4 9" id="KW-0800">Toxin</keyword>
<evidence type="ECO:0000256" key="1">
    <source>
        <dbReference type="ARBA" id="ARBA00000237"/>
    </source>
</evidence>
<evidence type="ECO:0000256" key="9">
    <source>
        <dbReference type="RuleBase" id="RU004915"/>
    </source>
</evidence>
<dbReference type="GO" id="GO:0017148">
    <property type="term" value="P:negative regulation of translation"/>
    <property type="evidence" value="ECO:0007669"/>
    <property type="project" value="UniProtKB-KW"/>
</dbReference>
<comment type="similarity">
    <text evidence="2">Belongs to the ribosome-inactivating protein family. Type 1 RIP subfamily.</text>
</comment>
<dbReference type="Gene3D" id="4.10.470.10">
    <property type="entry name" value="Ricin (A Subunit), domain 2"/>
    <property type="match status" value="1"/>
</dbReference>
<evidence type="ECO:0000256" key="2">
    <source>
        <dbReference type="ARBA" id="ARBA00008544"/>
    </source>
</evidence>
<sequence length="339" mass="37978">MHVHLINHKSFSCSAQQMKVLKQEGGKMKLMLMVMILAWLILVPASAIISFDVGSATISKYTTFQESLRNQAKDANLKCYGIPMLPNSNLNPKYLLIELRAKLSTSEVKTITLMLRRHNLYVMGYSDPIDVNKCRFHTFKDISGTERQDVETTLCPDPNSRIRKDINYDSRYPTMETKAGVQSGSQVQLGIEILNSGIGKISGVSSFTEKTEAGFLLVAIQMVSEAARFKYIENQAKTNFNAGFFPDPKVISLEEAWGKTSEAIHGAKNGAFSKPLELVDAQGNKWIVLRVDEIKSDVGLLKYVTGSCQVNYQNAMFPQVIMSYYYNYMANLGNLFQGF</sequence>
<evidence type="ECO:0000256" key="5">
    <source>
        <dbReference type="ARBA" id="ARBA00022801"/>
    </source>
</evidence>
<accession>Q8RYA4</accession>
<reference evidence="11" key="1">
    <citation type="journal article" date="2002" name="Plant Physiol.">
        <title>Isolation and characterization of a novel ribosome-inactivating protein from root cultures of pokeweed and its mechanism of secretion from roots.</title>
        <authorList>
            <person name="Park S.W."/>
            <person name="Lawrence C.B."/>
            <person name="Linden J.C."/>
            <person name="Vivanco J.M."/>
        </authorList>
    </citation>
    <scope>NUCLEOTIDE SEQUENCE</scope>
</reference>
<evidence type="ECO:0000256" key="7">
    <source>
        <dbReference type="ARBA" id="ARBA00023157"/>
    </source>
</evidence>
<keyword evidence="5 9" id="KW-0378">Hydrolase</keyword>
<keyword evidence="10" id="KW-1133">Transmembrane helix</keyword>
<dbReference type="PANTHER" id="PTHR33453:SF34">
    <property type="entry name" value="RIBOSOME-INACTIVATING PROTEIN"/>
    <property type="match status" value="1"/>
</dbReference>
<dbReference type="InterPro" id="IPR036041">
    <property type="entry name" value="Ribosome-inact_prot_sf"/>
</dbReference>
<dbReference type="InterPro" id="IPR001574">
    <property type="entry name" value="Ribosome_inactivat_prot"/>
</dbReference>
<dbReference type="GO" id="GO:0090729">
    <property type="term" value="F:toxin activity"/>
    <property type="evidence" value="ECO:0007669"/>
    <property type="project" value="UniProtKB-KW"/>
</dbReference>
<dbReference type="FunFam" id="4.10.470.10:FF:000002">
    <property type="entry name" value="Antiviral protein I"/>
    <property type="match status" value="1"/>
</dbReference>
<dbReference type="EC" id="3.2.2.22" evidence="3 9"/>
<dbReference type="GO" id="GO:0006952">
    <property type="term" value="P:defense response"/>
    <property type="evidence" value="ECO:0007669"/>
    <property type="project" value="UniProtKB-KW"/>
</dbReference>
<keyword evidence="7" id="KW-1015">Disulfide bond</keyword>
<dbReference type="InterPro" id="IPR016138">
    <property type="entry name" value="Ribosome_inactivat_prot_sub1"/>
</dbReference>
<dbReference type="AlphaFoldDB" id="Q8RYA4"/>
<keyword evidence="10" id="KW-0812">Transmembrane</keyword>
<dbReference type="InterPro" id="IPR016139">
    <property type="entry name" value="Ribosome_inactivat_prot_sub2"/>
</dbReference>
<keyword evidence="8 9" id="KW-0652">Protein synthesis inhibitor</keyword>
<dbReference type="BRENDA" id="3.2.2.22">
    <property type="organism ID" value="4806"/>
</dbReference>
<dbReference type="PANTHER" id="PTHR33453">
    <property type="match status" value="1"/>
</dbReference>
<protein>
    <recommendedName>
        <fullName evidence="3 9">rRNA N-glycosylase</fullName>
        <ecNumber evidence="3 9">3.2.2.22</ecNumber>
    </recommendedName>
</protein>
<feature type="transmembrane region" description="Helical" evidence="10">
    <location>
        <begin position="30"/>
        <end position="51"/>
    </location>
</feature>
<evidence type="ECO:0000256" key="4">
    <source>
        <dbReference type="ARBA" id="ARBA00022656"/>
    </source>
</evidence>
<dbReference type="FunFam" id="3.40.420.10:FF:000001">
    <property type="entry name" value="Ricin"/>
    <property type="match status" value="1"/>
</dbReference>
<dbReference type="SUPFAM" id="SSF56371">
    <property type="entry name" value="Ribosome inactivating proteins (RIP)"/>
    <property type="match status" value="1"/>
</dbReference>
<name>Q8RYA4_PHYAM</name>
<dbReference type="Gene3D" id="3.40.420.10">
    <property type="entry name" value="Ricin (A subunit), domain 1"/>
    <property type="match status" value="1"/>
</dbReference>
<evidence type="ECO:0000256" key="3">
    <source>
        <dbReference type="ARBA" id="ARBA00012001"/>
    </source>
</evidence>
<evidence type="ECO:0000256" key="8">
    <source>
        <dbReference type="ARBA" id="ARBA00023193"/>
    </source>
</evidence>
<dbReference type="InterPro" id="IPR017989">
    <property type="entry name" value="Ribosome_inactivat_1/2"/>
</dbReference>
<organism evidence="11">
    <name type="scientific">Phytolacca americana</name>
    <name type="common">American pokeweed</name>
    <name type="synonym">Phytolacca decandra</name>
    <dbReference type="NCBI Taxonomy" id="3527"/>
    <lineage>
        <taxon>Eukaryota</taxon>
        <taxon>Viridiplantae</taxon>
        <taxon>Streptophyta</taxon>
        <taxon>Embryophyta</taxon>
        <taxon>Tracheophyta</taxon>
        <taxon>Spermatophyta</taxon>
        <taxon>Magnoliopsida</taxon>
        <taxon>eudicotyledons</taxon>
        <taxon>Gunneridae</taxon>
        <taxon>Pentapetalae</taxon>
        <taxon>Caryophyllales</taxon>
        <taxon>Phytolaccaceae</taxon>
        <taxon>Phytolacca</taxon>
    </lineage>
</organism>
<dbReference type="Pfam" id="PF00161">
    <property type="entry name" value="RIP"/>
    <property type="match status" value="1"/>
</dbReference>
<keyword evidence="6 9" id="KW-0611">Plant defense</keyword>
<dbReference type="PRINTS" id="PR00396">
    <property type="entry name" value="SHIGARICIN"/>
</dbReference>
<keyword evidence="10" id="KW-0472">Membrane</keyword>
<proteinExistence type="evidence at transcript level"/>
<comment type="catalytic activity">
    <reaction evidence="1 9">
        <text>Endohydrolysis of the N-glycosidic bond at one specific adenosine on the 28S rRNA.</text>
        <dbReference type="EC" id="3.2.2.22"/>
    </reaction>
</comment>
<dbReference type="EMBL" id="AY071928">
    <property type="protein sequence ID" value="AAL61546.1"/>
    <property type="molecule type" value="mRNA"/>
</dbReference>
<evidence type="ECO:0000256" key="10">
    <source>
        <dbReference type="SAM" id="Phobius"/>
    </source>
</evidence>
<evidence type="ECO:0000313" key="11">
    <source>
        <dbReference type="EMBL" id="AAL61546.1"/>
    </source>
</evidence>